<feature type="domain" description="Reverse transcriptase" evidence="1">
    <location>
        <begin position="1"/>
        <end position="216"/>
    </location>
</feature>
<reference evidence="3" key="2">
    <citation type="journal article" date="2014" name="Nat. Commun.">
        <title>The cavefish genome reveals candidate genes for eye loss.</title>
        <authorList>
            <person name="McGaugh S.E."/>
            <person name="Gross J.B."/>
            <person name="Aken B."/>
            <person name="Blin M."/>
            <person name="Borowsky R."/>
            <person name="Chalopin D."/>
            <person name="Hinaux H."/>
            <person name="Jeffery W.R."/>
            <person name="Keene A."/>
            <person name="Ma L."/>
            <person name="Minx P."/>
            <person name="Murphy D."/>
            <person name="O'Quin K.E."/>
            <person name="Retaux S."/>
            <person name="Rohner N."/>
            <person name="Searle S.M."/>
            <person name="Stahl B.A."/>
            <person name="Tabin C."/>
            <person name="Volff J.N."/>
            <person name="Yoshizawa M."/>
            <person name="Warren W.C."/>
        </authorList>
    </citation>
    <scope>NUCLEOTIDE SEQUENCE [LARGE SCALE GENOMIC DNA]</scope>
    <source>
        <strain evidence="3">female</strain>
    </source>
</reference>
<dbReference type="PANTHER" id="PTHR33332">
    <property type="entry name" value="REVERSE TRANSCRIPTASE DOMAIN-CONTAINING PROTEIN"/>
    <property type="match status" value="1"/>
</dbReference>
<dbReference type="GeneTree" id="ENSGT01120000271879"/>
<reference evidence="3" key="1">
    <citation type="submission" date="2013-03" db="EMBL/GenBank/DDBJ databases">
        <authorList>
            <person name="Jeffery W."/>
            <person name="Warren W."/>
            <person name="Wilson R.K."/>
        </authorList>
    </citation>
    <scope>NUCLEOTIDE SEQUENCE</scope>
    <source>
        <strain evidence="3">female</strain>
    </source>
</reference>
<name>A0A3B1KBY3_ASTMX</name>
<dbReference type="PROSITE" id="PS50878">
    <property type="entry name" value="RT_POL"/>
    <property type="match status" value="1"/>
</dbReference>
<reference evidence="2" key="3">
    <citation type="submission" date="2025-08" db="UniProtKB">
        <authorList>
            <consortium name="Ensembl"/>
        </authorList>
    </citation>
    <scope>IDENTIFICATION</scope>
</reference>
<protein>
    <recommendedName>
        <fullName evidence="1">Reverse transcriptase domain-containing protein</fullName>
    </recommendedName>
</protein>
<accession>A0A3B1KBY3</accession>
<evidence type="ECO:0000313" key="2">
    <source>
        <dbReference type="Ensembl" id="ENSAMXP00000052217.1"/>
    </source>
</evidence>
<dbReference type="CDD" id="cd01650">
    <property type="entry name" value="RT_nLTR_like"/>
    <property type="match status" value="1"/>
</dbReference>
<evidence type="ECO:0000259" key="1">
    <source>
        <dbReference type="PROSITE" id="PS50878"/>
    </source>
</evidence>
<keyword evidence="3" id="KW-1185">Reference proteome</keyword>
<dbReference type="AlphaFoldDB" id="A0A3B1KBY3"/>
<dbReference type="Ensembl" id="ENSAMXT00000039351.1">
    <property type="protein sequence ID" value="ENSAMXP00000052217.1"/>
    <property type="gene ID" value="ENSAMXG00000042595.1"/>
</dbReference>
<dbReference type="STRING" id="7994.ENSAMXP00000052217"/>
<sequence length="416" mass="46760">MDTFNILSYAQSGFRQGHGCVTASLKVLNDIISALDKKQSCAAIFIDLAKAFDTVDHSILLDRLCSIGVSEQSLAWFASYLIGRVQRVRSEHFLSESHLVTQGVPQGSILGPTLFSIYINNLALCVKGSSIHLYADDTVLYATGPSPEVVSNLLQNNFVRLQQAFCTLKLQINTTKTKVLWFDRKGFVPHPHQDTVTLEGDKIGQVNEYKYLGIWLDNTLSFSTHINKLQSNVKSKIGYLYRTRSSLSRNTKLTLVQMTILPMFDYGDVVYRSACKSLLHKLDVLYHSAIRFAINAPFKTHHCSLYSAVSWPSLHIRCLSHWYMLIHKTLLGLSPQYLSSLLQYSSSSYNTRSAHLIMLQVPKMKTSLGLSAFQAAAANDWNLLQKTLKLDLFISMSDFKKTIAELLNEKCCCHTA</sequence>
<evidence type="ECO:0000313" key="3">
    <source>
        <dbReference type="Proteomes" id="UP000018467"/>
    </source>
</evidence>
<dbReference type="InterPro" id="IPR043502">
    <property type="entry name" value="DNA/RNA_pol_sf"/>
</dbReference>
<proteinExistence type="predicted"/>
<dbReference type="SUPFAM" id="SSF56672">
    <property type="entry name" value="DNA/RNA polymerases"/>
    <property type="match status" value="1"/>
</dbReference>
<organism evidence="2 3">
    <name type="scientific">Astyanax mexicanus</name>
    <name type="common">Blind cave fish</name>
    <name type="synonym">Astyanax fasciatus mexicanus</name>
    <dbReference type="NCBI Taxonomy" id="7994"/>
    <lineage>
        <taxon>Eukaryota</taxon>
        <taxon>Metazoa</taxon>
        <taxon>Chordata</taxon>
        <taxon>Craniata</taxon>
        <taxon>Vertebrata</taxon>
        <taxon>Euteleostomi</taxon>
        <taxon>Actinopterygii</taxon>
        <taxon>Neopterygii</taxon>
        <taxon>Teleostei</taxon>
        <taxon>Ostariophysi</taxon>
        <taxon>Characiformes</taxon>
        <taxon>Characoidei</taxon>
        <taxon>Acestrorhamphidae</taxon>
        <taxon>Acestrorhamphinae</taxon>
        <taxon>Astyanax</taxon>
    </lineage>
</organism>
<dbReference type="Proteomes" id="UP000018467">
    <property type="component" value="Unassembled WGS sequence"/>
</dbReference>
<dbReference type="Bgee" id="ENSAMXG00000042595">
    <property type="expression patterns" value="Expressed in intestine and 3 other cell types or tissues"/>
</dbReference>
<dbReference type="InterPro" id="IPR000477">
    <property type="entry name" value="RT_dom"/>
</dbReference>
<dbReference type="Pfam" id="PF00078">
    <property type="entry name" value="RVT_1"/>
    <property type="match status" value="1"/>
</dbReference>
<reference evidence="2" key="4">
    <citation type="submission" date="2025-09" db="UniProtKB">
        <authorList>
            <consortium name="Ensembl"/>
        </authorList>
    </citation>
    <scope>IDENTIFICATION</scope>
</reference>
<dbReference type="InParanoid" id="A0A3B1KBY3"/>